<feature type="transmembrane region" description="Helical" evidence="8">
    <location>
        <begin position="151"/>
        <end position="171"/>
    </location>
</feature>
<evidence type="ECO:0000256" key="3">
    <source>
        <dbReference type="ARBA" id="ARBA00022692"/>
    </source>
</evidence>
<dbReference type="InterPro" id="IPR003593">
    <property type="entry name" value="AAA+_ATPase"/>
</dbReference>
<dbReference type="OrthoDB" id="9762778at2"/>
<dbReference type="GO" id="GO:0140359">
    <property type="term" value="F:ABC-type transporter activity"/>
    <property type="evidence" value="ECO:0007669"/>
    <property type="project" value="InterPro"/>
</dbReference>
<dbReference type="RefSeq" id="WP_073005249.1">
    <property type="nucleotide sequence ID" value="NZ_FQZO01000002.1"/>
</dbReference>
<evidence type="ECO:0000313" key="11">
    <source>
        <dbReference type="EMBL" id="SHI83658.1"/>
    </source>
</evidence>
<reference evidence="11 12" key="1">
    <citation type="submission" date="2016-11" db="EMBL/GenBank/DDBJ databases">
        <authorList>
            <person name="Jaros S."/>
            <person name="Januszkiewicz K."/>
            <person name="Wedrychowicz H."/>
        </authorList>
    </citation>
    <scope>NUCLEOTIDE SEQUENCE [LARGE SCALE GENOMIC DNA]</scope>
    <source>
        <strain evidence="11 12">DSM 21864</strain>
    </source>
</reference>
<proteinExistence type="predicted"/>
<feature type="transmembrane region" description="Helical" evidence="8">
    <location>
        <begin position="35"/>
        <end position="55"/>
    </location>
</feature>
<dbReference type="GO" id="GO:0005524">
    <property type="term" value="F:ATP binding"/>
    <property type="evidence" value="ECO:0007669"/>
    <property type="project" value="UniProtKB-KW"/>
</dbReference>
<keyword evidence="2" id="KW-0813">Transport</keyword>
<feature type="domain" description="ABC transmembrane type-1" evidence="10">
    <location>
        <begin position="36"/>
        <end position="317"/>
    </location>
</feature>
<dbReference type="InterPro" id="IPR036640">
    <property type="entry name" value="ABC1_TM_sf"/>
</dbReference>
<feature type="transmembrane region" description="Helical" evidence="8">
    <location>
        <begin position="286"/>
        <end position="303"/>
    </location>
</feature>
<dbReference type="Pfam" id="PF00664">
    <property type="entry name" value="ABC_membrane"/>
    <property type="match status" value="1"/>
</dbReference>
<dbReference type="FunFam" id="3.40.50.300:FF:000287">
    <property type="entry name" value="Multidrug ABC transporter ATP-binding protein"/>
    <property type="match status" value="1"/>
</dbReference>
<dbReference type="Gene3D" id="1.20.1560.10">
    <property type="entry name" value="ABC transporter type 1, transmembrane domain"/>
    <property type="match status" value="1"/>
</dbReference>
<evidence type="ECO:0000259" key="10">
    <source>
        <dbReference type="PROSITE" id="PS50929"/>
    </source>
</evidence>
<feature type="transmembrane region" description="Helical" evidence="8">
    <location>
        <begin position="70"/>
        <end position="89"/>
    </location>
</feature>
<dbReference type="SUPFAM" id="SSF90123">
    <property type="entry name" value="ABC transporter transmembrane region"/>
    <property type="match status" value="1"/>
</dbReference>
<dbReference type="Gene3D" id="3.40.50.300">
    <property type="entry name" value="P-loop containing nucleotide triphosphate hydrolases"/>
    <property type="match status" value="1"/>
</dbReference>
<feature type="transmembrane region" description="Helical" evidence="8">
    <location>
        <begin position="177"/>
        <end position="196"/>
    </location>
</feature>
<dbReference type="AlphaFoldDB" id="A0A1M6EEC7"/>
<dbReference type="PROSITE" id="PS00211">
    <property type="entry name" value="ABC_TRANSPORTER_1"/>
    <property type="match status" value="1"/>
</dbReference>
<dbReference type="SMART" id="SM00382">
    <property type="entry name" value="AAA"/>
    <property type="match status" value="1"/>
</dbReference>
<dbReference type="PANTHER" id="PTHR24221">
    <property type="entry name" value="ATP-BINDING CASSETTE SUB-FAMILY B"/>
    <property type="match status" value="1"/>
</dbReference>
<evidence type="ECO:0000256" key="1">
    <source>
        <dbReference type="ARBA" id="ARBA00004651"/>
    </source>
</evidence>
<dbReference type="InterPro" id="IPR027417">
    <property type="entry name" value="P-loop_NTPase"/>
</dbReference>
<dbReference type="Pfam" id="PF00005">
    <property type="entry name" value="ABC_tran"/>
    <property type="match status" value="1"/>
</dbReference>
<dbReference type="PANTHER" id="PTHR24221:SF436">
    <property type="entry name" value="LMO0107 PROTEIN"/>
    <property type="match status" value="1"/>
</dbReference>
<dbReference type="PROSITE" id="PS50929">
    <property type="entry name" value="ABC_TM1F"/>
    <property type="match status" value="1"/>
</dbReference>
<accession>A0A1M6EEC7</accession>
<evidence type="ECO:0000256" key="8">
    <source>
        <dbReference type="SAM" id="Phobius"/>
    </source>
</evidence>
<protein>
    <submittedName>
        <fullName evidence="11">ATP-binding cassette, subfamily B</fullName>
    </submittedName>
</protein>
<dbReference type="STRING" id="1121298.SAMN05444401_1544"/>
<dbReference type="InterPro" id="IPR017871">
    <property type="entry name" value="ABC_transporter-like_CS"/>
</dbReference>
<evidence type="ECO:0000256" key="6">
    <source>
        <dbReference type="ARBA" id="ARBA00022989"/>
    </source>
</evidence>
<dbReference type="GO" id="GO:0016887">
    <property type="term" value="F:ATP hydrolysis activity"/>
    <property type="evidence" value="ECO:0007669"/>
    <property type="project" value="InterPro"/>
</dbReference>
<evidence type="ECO:0000313" key="12">
    <source>
        <dbReference type="Proteomes" id="UP000184080"/>
    </source>
</evidence>
<keyword evidence="3 8" id="KW-0812">Transmembrane</keyword>
<keyword evidence="6 8" id="KW-1133">Transmembrane helix</keyword>
<keyword evidence="7 8" id="KW-0472">Membrane</keyword>
<dbReference type="GO" id="GO:0005886">
    <property type="term" value="C:plasma membrane"/>
    <property type="evidence" value="ECO:0007669"/>
    <property type="project" value="UniProtKB-SubCell"/>
</dbReference>
<dbReference type="EMBL" id="FQZO01000002">
    <property type="protein sequence ID" value="SHI83658.1"/>
    <property type="molecule type" value="Genomic_DNA"/>
</dbReference>
<evidence type="ECO:0000256" key="2">
    <source>
        <dbReference type="ARBA" id="ARBA00022448"/>
    </source>
</evidence>
<dbReference type="PROSITE" id="PS50893">
    <property type="entry name" value="ABC_TRANSPORTER_2"/>
    <property type="match status" value="1"/>
</dbReference>
<evidence type="ECO:0000256" key="5">
    <source>
        <dbReference type="ARBA" id="ARBA00022840"/>
    </source>
</evidence>
<sequence length="593" mass="66423">MARNKFDVDENLEVQFNFGHLKRMMGYVKPYKKEMIITLVLMIIANAAGLLSPYLMKEAIDSKIPQSDKMGLVVLSLIILATLVISGVCMKFRIRTMARVGQCVLENIRRDLFVHLQKLPFTYYDSRPHGKILVRVVNYVNSLSDLLSNGLINLITDFISLFIALGFMLAINVKLTLISMIGIPVLFAVILALKNVQRKAFQALSNKQSNMNAYIHESITGIKVTQSFAREDKNLDIFREVSGEYRSSWMKAVAIQFLIWPSVENISTLTIALVYIAGVYSLDKTITVGVLVAFIGYIGRFWMPIINIGNFYNAIITAMSYLERIFETLDEVPEVADMPGAVEMPEIKGDVEFKDVHFKYDDDKEILKGINQRIKAGSTIALVGPTGAGKTTVINLLSRFYDVSSGEVYIDGIDVREVTLSSLRKQMGVMLQDTFLFSGTVLDNIRYGKLDATDEEVIAAAKAVRAHEFIMELPQGYNTEVNERGTRLSVGQRQLISFARALLADPKILILDEATSSIDTKTEITLQKGLETLLKGRTSFIIAHRLSTIKNADKILYIKDGIITEEGSHEELMAKGGDYNHLYNSQFIMLKAV</sequence>
<comment type="subcellular location">
    <subcellularLocation>
        <location evidence="1">Cell membrane</location>
        <topology evidence="1">Multi-pass membrane protein</topology>
    </subcellularLocation>
</comment>
<dbReference type="Proteomes" id="UP000184080">
    <property type="component" value="Unassembled WGS sequence"/>
</dbReference>
<feature type="domain" description="ABC transporter" evidence="9">
    <location>
        <begin position="351"/>
        <end position="585"/>
    </location>
</feature>
<dbReference type="CDD" id="cd18545">
    <property type="entry name" value="ABC_6TM_YknV_like"/>
    <property type="match status" value="1"/>
</dbReference>
<name>A0A1M6EEC7_9CLOT</name>
<evidence type="ECO:0000256" key="7">
    <source>
        <dbReference type="ARBA" id="ARBA00023136"/>
    </source>
</evidence>
<dbReference type="InterPro" id="IPR003439">
    <property type="entry name" value="ABC_transporter-like_ATP-bd"/>
</dbReference>
<evidence type="ECO:0000259" key="9">
    <source>
        <dbReference type="PROSITE" id="PS50893"/>
    </source>
</evidence>
<dbReference type="InterPro" id="IPR039421">
    <property type="entry name" value="Type_1_exporter"/>
</dbReference>
<feature type="transmembrane region" description="Helical" evidence="8">
    <location>
        <begin position="257"/>
        <end position="280"/>
    </location>
</feature>
<dbReference type="SUPFAM" id="SSF52540">
    <property type="entry name" value="P-loop containing nucleoside triphosphate hydrolases"/>
    <property type="match status" value="1"/>
</dbReference>
<gene>
    <name evidence="11" type="ORF">SAMN05444401_1544</name>
</gene>
<evidence type="ECO:0000256" key="4">
    <source>
        <dbReference type="ARBA" id="ARBA00022741"/>
    </source>
</evidence>
<organism evidence="11 12">
    <name type="scientific">Clostridium amylolyticum</name>
    <dbReference type="NCBI Taxonomy" id="1121298"/>
    <lineage>
        <taxon>Bacteria</taxon>
        <taxon>Bacillati</taxon>
        <taxon>Bacillota</taxon>
        <taxon>Clostridia</taxon>
        <taxon>Eubacteriales</taxon>
        <taxon>Clostridiaceae</taxon>
        <taxon>Clostridium</taxon>
    </lineage>
</organism>
<keyword evidence="4" id="KW-0547">Nucleotide-binding</keyword>
<keyword evidence="12" id="KW-1185">Reference proteome</keyword>
<keyword evidence="5 11" id="KW-0067">ATP-binding</keyword>
<dbReference type="InterPro" id="IPR011527">
    <property type="entry name" value="ABC1_TM_dom"/>
</dbReference>